<accession>A0A1B2I6P3</accession>
<dbReference type="OrthoDB" id="9802264at2"/>
<reference evidence="1" key="1">
    <citation type="submission" date="2016-08" db="EMBL/GenBank/DDBJ databases">
        <title>Complete genome of Cloacibacillus porcorum.</title>
        <authorList>
            <person name="Looft T."/>
            <person name="Bayles D.O."/>
            <person name="Alt D.P."/>
        </authorList>
    </citation>
    <scope>NUCLEOTIDE SEQUENCE [LARGE SCALE GENOMIC DNA]</scope>
    <source>
        <strain evidence="1">CL-84</strain>
    </source>
</reference>
<dbReference type="InterPro" id="IPR008995">
    <property type="entry name" value="Mo/tungstate-bd_C_term_dom"/>
</dbReference>
<dbReference type="AlphaFoldDB" id="A0A1B2I6P3"/>
<evidence type="ECO:0000313" key="2">
    <source>
        <dbReference type="Proteomes" id="UP000093044"/>
    </source>
</evidence>
<dbReference type="FunFam" id="3.40.50.300:FF:000425">
    <property type="entry name" value="Probable ABC transporter, ATP-binding subunit"/>
    <property type="match status" value="1"/>
</dbReference>
<dbReference type="InterPro" id="IPR027417">
    <property type="entry name" value="P-loop_NTPase"/>
</dbReference>
<dbReference type="PANTHER" id="PTHR42781">
    <property type="entry name" value="SPERMIDINE/PUTRESCINE IMPORT ATP-BINDING PROTEIN POTA"/>
    <property type="match status" value="1"/>
</dbReference>
<sequence>MAEVKIEHVRKAYGQKVVYKDLNLTINDGECFTLLGPSGCGKTVMLRMIAGFESPDAGTIKIGGVMQSSPADKIMVPPDERSLGVVFQDYAVWPHMTVKENVIYPLKMQKVEKGEAERRTQEAIKNVNLTGLEDRLPSQLSGGQQQRVALARALVAEPKIMLLDEPLTNLDANLREEMRFEIRALQKRTGVTVLYVTHDQEIALAISDRLAVLDQHGNICQIGTPVDVFENPVNAFVFRFMGISNMIPVEVRGGKLYAKGTDELLSEEVKGEVPENPVLGCRPSDIDLLREPQPGVPTAVVKRVNLLGPIVDQRLEFAGMELRSQIDTHKAVDGNLIFNEGDRVGIRLANQLLFDSRTMEGVIEDA</sequence>
<protein>
    <submittedName>
        <fullName evidence="1">ABC transporter</fullName>
    </submittedName>
</protein>
<dbReference type="PROSITE" id="PS00211">
    <property type="entry name" value="ABC_TRANSPORTER_1"/>
    <property type="match status" value="1"/>
</dbReference>
<dbReference type="GO" id="GO:0005524">
    <property type="term" value="F:ATP binding"/>
    <property type="evidence" value="ECO:0007669"/>
    <property type="project" value="InterPro"/>
</dbReference>
<dbReference type="InterPro" id="IPR003439">
    <property type="entry name" value="ABC_transporter-like_ATP-bd"/>
</dbReference>
<dbReference type="InterPro" id="IPR050093">
    <property type="entry name" value="ABC_SmlMolc_Importer"/>
</dbReference>
<dbReference type="STRING" id="1197717.BED41_11535"/>
<gene>
    <name evidence="1" type="ORF">BED41_11535</name>
</gene>
<dbReference type="KEGG" id="cpor:BED41_11535"/>
<dbReference type="RefSeq" id="WP_066746365.1">
    <property type="nucleotide sequence ID" value="NZ_CALCLR010000089.1"/>
</dbReference>
<evidence type="ECO:0000313" key="1">
    <source>
        <dbReference type="EMBL" id="ANZ45651.1"/>
    </source>
</evidence>
<dbReference type="Pfam" id="PF00005">
    <property type="entry name" value="ABC_tran"/>
    <property type="match status" value="1"/>
</dbReference>
<dbReference type="GO" id="GO:0015697">
    <property type="term" value="P:quaternary ammonium group transport"/>
    <property type="evidence" value="ECO:0007669"/>
    <property type="project" value="UniProtKB-ARBA"/>
</dbReference>
<dbReference type="EMBL" id="CP016757">
    <property type="protein sequence ID" value="ANZ45651.1"/>
    <property type="molecule type" value="Genomic_DNA"/>
</dbReference>
<dbReference type="SUPFAM" id="SSF52540">
    <property type="entry name" value="P-loop containing nucleoside triphosphate hydrolases"/>
    <property type="match status" value="1"/>
</dbReference>
<organism evidence="1 2">
    <name type="scientific">Cloacibacillus porcorum</name>
    <dbReference type="NCBI Taxonomy" id="1197717"/>
    <lineage>
        <taxon>Bacteria</taxon>
        <taxon>Thermotogati</taxon>
        <taxon>Synergistota</taxon>
        <taxon>Synergistia</taxon>
        <taxon>Synergistales</taxon>
        <taxon>Synergistaceae</taxon>
        <taxon>Cloacibacillus</taxon>
    </lineage>
</organism>
<dbReference type="PROSITE" id="PS50893">
    <property type="entry name" value="ABC_TRANSPORTER_2"/>
    <property type="match status" value="1"/>
</dbReference>
<dbReference type="SUPFAM" id="SSF50331">
    <property type="entry name" value="MOP-like"/>
    <property type="match status" value="1"/>
</dbReference>
<dbReference type="PANTHER" id="PTHR42781:SF4">
    <property type="entry name" value="SPERMIDINE_PUTRESCINE IMPORT ATP-BINDING PROTEIN POTA"/>
    <property type="match status" value="1"/>
</dbReference>
<dbReference type="SMART" id="SM00382">
    <property type="entry name" value="AAA"/>
    <property type="match status" value="1"/>
</dbReference>
<dbReference type="Proteomes" id="UP000093044">
    <property type="component" value="Chromosome"/>
</dbReference>
<dbReference type="InterPro" id="IPR017871">
    <property type="entry name" value="ABC_transporter-like_CS"/>
</dbReference>
<dbReference type="InterPro" id="IPR003593">
    <property type="entry name" value="AAA+_ATPase"/>
</dbReference>
<keyword evidence="2" id="KW-1185">Reference proteome</keyword>
<name>A0A1B2I6P3_9BACT</name>
<dbReference type="Gene3D" id="3.40.50.300">
    <property type="entry name" value="P-loop containing nucleotide triphosphate hydrolases"/>
    <property type="match status" value="1"/>
</dbReference>
<proteinExistence type="predicted"/>
<dbReference type="GO" id="GO:0016887">
    <property type="term" value="F:ATP hydrolysis activity"/>
    <property type="evidence" value="ECO:0007669"/>
    <property type="project" value="InterPro"/>
</dbReference>
<dbReference type="GeneID" id="83058478"/>